<dbReference type="Pfam" id="PF09339">
    <property type="entry name" value="HTH_IclR"/>
    <property type="match status" value="1"/>
</dbReference>
<dbReference type="PANTHER" id="PTHR30136">
    <property type="entry name" value="HELIX-TURN-HELIX TRANSCRIPTIONAL REGULATOR, ICLR FAMILY"/>
    <property type="match status" value="1"/>
</dbReference>
<dbReference type="AlphaFoldDB" id="A0A0N1F7F1"/>
<dbReference type="GO" id="GO:0003677">
    <property type="term" value="F:DNA binding"/>
    <property type="evidence" value="ECO:0007669"/>
    <property type="project" value="UniProtKB-KW"/>
</dbReference>
<comment type="caution">
    <text evidence="6">The sequence shown here is derived from an EMBL/GenBank/DDBJ whole genome shotgun (WGS) entry which is preliminary data.</text>
</comment>
<keyword evidence="3" id="KW-0804">Transcription</keyword>
<evidence type="ECO:0000256" key="1">
    <source>
        <dbReference type="ARBA" id="ARBA00023015"/>
    </source>
</evidence>
<evidence type="ECO:0000256" key="3">
    <source>
        <dbReference type="ARBA" id="ARBA00023163"/>
    </source>
</evidence>
<dbReference type="InterPro" id="IPR036390">
    <property type="entry name" value="WH_DNA-bd_sf"/>
</dbReference>
<dbReference type="GO" id="GO:0045892">
    <property type="term" value="P:negative regulation of DNA-templated transcription"/>
    <property type="evidence" value="ECO:0007669"/>
    <property type="project" value="TreeGrafter"/>
</dbReference>
<dbReference type="PROSITE" id="PS51077">
    <property type="entry name" value="HTH_ICLR"/>
    <property type="match status" value="1"/>
</dbReference>
<dbReference type="GO" id="GO:0003700">
    <property type="term" value="F:DNA-binding transcription factor activity"/>
    <property type="evidence" value="ECO:0007669"/>
    <property type="project" value="TreeGrafter"/>
</dbReference>
<dbReference type="SMART" id="SM00346">
    <property type="entry name" value="HTH_ICLR"/>
    <property type="match status" value="1"/>
</dbReference>
<dbReference type="PROSITE" id="PS51078">
    <property type="entry name" value="ICLR_ED"/>
    <property type="match status" value="1"/>
</dbReference>
<evidence type="ECO:0000313" key="6">
    <source>
        <dbReference type="EMBL" id="KPH85717.1"/>
    </source>
</evidence>
<dbReference type="InterPro" id="IPR036388">
    <property type="entry name" value="WH-like_DNA-bd_sf"/>
</dbReference>
<dbReference type="RefSeq" id="WP_039736777.1">
    <property type="nucleotide sequence ID" value="NZ_JUFX02000225.1"/>
</dbReference>
<feature type="domain" description="HTH iclR-type" evidence="4">
    <location>
        <begin position="9"/>
        <end position="76"/>
    </location>
</feature>
<feature type="domain" description="IclR-ED" evidence="5">
    <location>
        <begin position="70"/>
        <end position="247"/>
    </location>
</feature>
<accession>A0A0N1F7F1</accession>
<keyword evidence="1" id="KW-0805">Transcription regulation</keyword>
<keyword evidence="2" id="KW-0238">DNA-binding</keyword>
<evidence type="ECO:0000313" key="7">
    <source>
        <dbReference type="Proteomes" id="UP000031553"/>
    </source>
</evidence>
<dbReference type="EMBL" id="JUFX02000225">
    <property type="protein sequence ID" value="KPH85717.1"/>
    <property type="molecule type" value="Genomic_DNA"/>
</dbReference>
<proteinExistence type="predicted"/>
<dbReference type="SUPFAM" id="SSF46785">
    <property type="entry name" value="Winged helix' DNA-binding domain"/>
    <property type="match status" value="1"/>
</dbReference>
<organism evidence="6 7">
    <name type="scientific">Komagataeibacter intermedius AF2</name>
    <dbReference type="NCBI Taxonomy" id="1458464"/>
    <lineage>
        <taxon>Bacteria</taxon>
        <taxon>Pseudomonadati</taxon>
        <taxon>Pseudomonadota</taxon>
        <taxon>Alphaproteobacteria</taxon>
        <taxon>Acetobacterales</taxon>
        <taxon>Acetobacteraceae</taxon>
        <taxon>Komagataeibacter</taxon>
    </lineage>
</organism>
<dbReference type="Proteomes" id="UP000031553">
    <property type="component" value="Unassembled WGS sequence"/>
</dbReference>
<evidence type="ECO:0000259" key="4">
    <source>
        <dbReference type="PROSITE" id="PS51077"/>
    </source>
</evidence>
<dbReference type="Gene3D" id="3.30.450.40">
    <property type="match status" value="1"/>
</dbReference>
<protein>
    <submittedName>
        <fullName evidence="6">IclR family transcriptional regulator</fullName>
    </submittedName>
</protein>
<gene>
    <name evidence="6" type="ORF">GLUCOINTEAF2_0200971</name>
</gene>
<dbReference type="Pfam" id="PF01614">
    <property type="entry name" value="IclR_C"/>
    <property type="match status" value="1"/>
</dbReference>
<evidence type="ECO:0000256" key="2">
    <source>
        <dbReference type="ARBA" id="ARBA00023125"/>
    </source>
</evidence>
<dbReference type="OrthoDB" id="9807558at2"/>
<dbReference type="SUPFAM" id="SSF55781">
    <property type="entry name" value="GAF domain-like"/>
    <property type="match status" value="1"/>
</dbReference>
<name>A0A0N1F7F1_9PROT</name>
<dbReference type="InterPro" id="IPR005471">
    <property type="entry name" value="Tscrpt_reg_IclR_N"/>
</dbReference>
<dbReference type="PANTHER" id="PTHR30136:SF34">
    <property type="entry name" value="TRANSCRIPTIONAL REGULATOR"/>
    <property type="match status" value="1"/>
</dbReference>
<sequence length="247" mass="25995">MTEADSETSLTFAKGLAVLRAFDAGGKGMTMADLARKLNYTRATTRRLVRTLETLGYVTVDNALYMPTPQTLKLGLGFLQSRSVGQLIGPVLREESVVLGEPISLALLSGPELIYVVHAPTSAKIETAGYTIGSSLPLATTAMGQATLAFRAAVDDAPSPPCGLSVPDRQALGPVLATIRARGFAHMSNADERGFCAIAVPAFGLKTDDAVGALGIVYPDGQYDMDHLLGVIVPNLQKCARYIATAL</sequence>
<dbReference type="Gene3D" id="1.10.10.10">
    <property type="entry name" value="Winged helix-like DNA-binding domain superfamily/Winged helix DNA-binding domain"/>
    <property type="match status" value="1"/>
</dbReference>
<reference evidence="6 7" key="1">
    <citation type="submission" date="2015-07" db="EMBL/GenBank/DDBJ databases">
        <title>Draft Genome Sequence of Komagataeibacter intermedius Strain AF2, Isolated from Kombucha Tea.</title>
        <authorList>
            <person name="Santos R.A."/>
            <person name="Berretta A.A."/>
            <person name="Barud H.S."/>
            <person name="Ribeiro S.J."/>
            <person name="Gonzalez-Garcia L.N."/>
            <person name="Zucchi T.D."/>
            <person name="Goldman G.H."/>
            <person name="Riano-Pachon D.M."/>
        </authorList>
    </citation>
    <scope>NUCLEOTIDE SEQUENCE [LARGE SCALE GENOMIC DNA]</scope>
    <source>
        <strain evidence="6 7">AF2</strain>
    </source>
</reference>
<dbReference type="InterPro" id="IPR029016">
    <property type="entry name" value="GAF-like_dom_sf"/>
</dbReference>
<evidence type="ECO:0000259" key="5">
    <source>
        <dbReference type="PROSITE" id="PS51078"/>
    </source>
</evidence>
<dbReference type="InterPro" id="IPR050707">
    <property type="entry name" value="HTH_MetabolicPath_Reg"/>
</dbReference>
<dbReference type="InterPro" id="IPR014757">
    <property type="entry name" value="Tscrpt_reg_IclR_C"/>
</dbReference>